<feature type="region of interest" description="Disordered" evidence="7">
    <location>
        <begin position="1"/>
        <end position="24"/>
    </location>
</feature>
<dbReference type="GO" id="GO:0005829">
    <property type="term" value="C:cytosol"/>
    <property type="evidence" value="ECO:0007669"/>
    <property type="project" value="TreeGrafter"/>
</dbReference>
<dbReference type="AlphaFoldDB" id="A0AAW0DFZ3"/>
<comment type="caution">
    <text evidence="10">The sequence shown here is derived from an EMBL/GenBank/DDBJ whole genome shotgun (WGS) entry which is preliminary data.</text>
</comment>
<feature type="compositionally biased region" description="Gly residues" evidence="7">
    <location>
        <begin position="432"/>
        <end position="453"/>
    </location>
</feature>
<dbReference type="Pfam" id="PF17123">
    <property type="entry name" value="zf-RING_11"/>
    <property type="match status" value="1"/>
</dbReference>
<evidence type="ECO:0000256" key="7">
    <source>
        <dbReference type="SAM" id="MobiDB-lite"/>
    </source>
</evidence>
<dbReference type="GO" id="GO:0032153">
    <property type="term" value="C:cell division site"/>
    <property type="evidence" value="ECO:0007669"/>
    <property type="project" value="TreeGrafter"/>
</dbReference>
<evidence type="ECO:0000256" key="6">
    <source>
        <dbReference type="PROSITE-ProRule" id="PRU00175"/>
    </source>
</evidence>
<evidence type="ECO:0000313" key="11">
    <source>
        <dbReference type="Proteomes" id="UP001362999"/>
    </source>
</evidence>
<evidence type="ECO:0000256" key="2">
    <source>
        <dbReference type="ARBA" id="ARBA00022723"/>
    </source>
</evidence>
<keyword evidence="3 6" id="KW-0863">Zinc-finger</keyword>
<evidence type="ECO:0000259" key="8">
    <source>
        <dbReference type="PROSITE" id="PS50006"/>
    </source>
</evidence>
<dbReference type="PROSITE" id="PS50089">
    <property type="entry name" value="ZF_RING_2"/>
    <property type="match status" value="1"/>
</dbReference>
<feature type="region of interest" description="Disordered" evidence="7">
    <location>
        <begin position="378"/>
        <end position="460"/>
    </location>
</feature>
<dbReference type="Gene3D" id="2.60.200.20">
    <property type="match status" value="1"/>
</dbReference>
<dbReference type="GO" id="GO:0006511">
    <property type="term" value="P:ubiquitin-dependent protein catabolic process"/>
    <property type="evidence" value="ECO:0007669"/>
    <property type="project" value="TreeGrafter"/>
</dbReference>
<keyword evidence="2" id="KW-0479">Metal-binding</keyword>
<dbReference type="PROSITE" id="PS50006">
    <property type="entry name" value="FHA_DOMAIN"/>
    <property type="match status" value="1"/>
</dbReference>
<dbReference type="SMART" id="SM00240">
    <property type="entry name" value="FHA"/>
    <property type="match status" value="1"/>
</dbReference>
<keyword evidence="4" id="KW-0833">Ubl conjugation pathway</keyword>
<dbReference type="GO" id="GO:0061630">
    <property type="term" value="F:ubiquitin protein ligase activity"/>
    <property type="evidence" value="ECO:0007669"/>
    <property type="project" value="TreeGrafter"/>
</dbReference>
<dbReference type="InterPro" id="IPR001841">
    <property type="entry name" value="Znf_RING"/>
</dbReference>
<evidence type="ECO:0000256" key="1">
    <source>
        <dbReference type="ARBA" id="ARBA00022679"/>
    </source>
</evidence>
<dbReference type="SUPFAM" id="SSF49879">
    <property type="entry name" value="SMAD/FHA domain"/>
    <property type="match status" value="1"/>
</dbReference>
<gene>
    <name evidence="10" type="ORF">R3P38DRAFT_2857373</name>
</gene>
<dbReference type="InterPro" id="IPR000253">
    <property type="entry name" value="FHA_dom"/>
</dbReference>
<keyword evidence="5" id="KW-0862">Zinc</keyword>
<evidence type="ECO:0000259" key="9">
    <source>
        <dbReference type="PROSITE" id="PS50089"/>
    </source>
</evidence>
<evidence type="ECO:0000313" key="10">
    <source>
        <dbReference type="EMBL" id="KAK7051787.1"/>
    </source>
</evidence>
<dbReference type="GO" id="GO:0000151">
    <property type="term" value="C:ubiquitin ligase complex"/>
    <property type="evidence" value="ECO:0007669"/>
    <property type="project" value="TreeGrafter"/>
</dbReference>
<name>A0AAW0DFZ3_9AGAR</name>
<dbReference type="SUPFAM" id="SSF57850">
    <property type="entry name" value="RING/U-box"/>
    <property type="match status" value="1"/>
</dbReference>
<evidence type="ECO:0000256" key="3">
    <source>
        <dbReference type="ARBA" id="ARBA00022771"/>
    </source>
</evidence>
<organism evidence="10 11">
    <name type="scientific">Favolaschia claudopus</name>
    <dbReference type="NCBI Taxonomy" id="2862362"/>
    <lineage>
        <taxon>Eukaryota</taxon>
        <taxon>Fungi</taxon>
        <taxon>Dikarya</taxon>
        <taxon>Basidiomycota</taxon>
        <taxon>Agaricomycotina</taxon>
        <taxon>Agaricomycetes</taxon>
        <taxon>Agaricomycetidae</taxon>
        <taxon>Agaricales</taxon>
        <taxon>Marasmiineae</taxon>
        <taxon>Mycenaceae</taxon>
        <taxon>Favolaschia</taxon>
    </lineage>
</organism>
<dbReference type="InterPro" id="IPR008984">
    <property type="entry name" value="SMAD_FHA_dom_sf"/>
</dbReference>
<feature type="domain" description="FHA" evidence="8">
    <location>
        <begin position="100"/>
        <end position="164"/>
    </location>
</feature>
<evidence type="ECO:0000256" key="5">
    <source>
        <dbReference type="ARBA" id="ARBA00022833"/>
    </source>
</evidence>
<dbReference type="Gene3D" id="3.30.40.10">
    <property type="entry name" value="Zinc/RING finger domain, C3HC4 (zinc finger)"/>
    <property type="match status" value="1"/>
</dbReference>
<dbReference type="Proteomes" id="UP001362999">
    <property type="component" value="Unassembled WGS sequence"/>
</dbReference>
<dbReference type="GO" id="GO:0016567">
    <property type="term" value="P:protein ubiquitination"/>
    <property type="evidence" value="ECO:0007669"/>
    <property type="project" value="TreeGrafter"/>
</dbReference>
<dbReference type="EMBL" id="JAWWNJ010000007">
    <property type="protein sequence ID" value="KAK7051787.1"/>
    <property type="molecule type" value="Genomic_DNA"/>
</dbReference>
<sequence length="460" mass="48792">MLRRRRSAGNIAVATPVQTHPSVPLPQLQQQQPTLLQPQQIQNRASTAPIPPASVAAAAGAPPTAPGASHRIRLVPHLDSRRSLRFDPISRDLKPSDPALRIGRFTDRSGLGLAAVNALSTNKVAFKSKVVSRAHAEVWMEEGGRFMIRDTKSSSGTFLNHVRLSAANTESRPHPLKDGDILQLGVDYQGGAEDIYKSVKIRIEIGREWQSAANAFNTAALKNLKSLAIAPNGGAAANGAGNEKAAEAAAAAAASGGKRRKASTLGIPDCCICLFPVSIRQALFIAPCSHTFHYKCLRPLLETHHPAFSCPLCRSFADLEEDVEVEAEEEDEFEDPAAFPVETPLVPHPAVALADEVMDEGVLADDLEAEDGDEVDEMYAHGGAGRGAAGAETEVEDNGHNTHASRQRHLTDDDMPPLPDADADEMDVESGDGSGSGEHAGRMGGDAGLGGATLQGKRKR</sequence>
<dbReference type="FunFam" id="2.60.200.20:FF:000044">
    <property type="entry name" value="Chromosome 8, whole genome shotgun sequence"/>
    <property type="match status" value="1"/>
</dbReference>
<dbReference type="SMART" id="SM00184">
    <property type="entry name" value="RING"/>
    <property type="match status" value="1"/>
</dbReference>
<reference evidence="10 11" key="1">
    <citation type="journal article" date="2024" name="J Genomics">
        <title>Draft genome sequencing and assembly of Favolaschia claudopus CIRM-BRFM 2984 isolated from oak limbs.</title>
        <authorList>
            <person name="Navarro D."/>
            <person name="Drula E."/>
            <person name="Chaduli D."/>
            <person name="Cazenave R."/>
            <person name="Ahrendt S."/>
            <person name="Wang J."/>
            <person name="Lipzen A."/>
            <person name="Daum C."/>
            <person name="Barry K."/>
            <person name="Grigoriev I.V."/>
            <person name="Favel A."/>
            <person name="Rosso M.N."/>
            <person name="Martin F."/>
        </authorList>
    </citation>
    <scope>NUCLEOTIDE SEQUENCE [LARGE SCALE GENOMIC DNA]</scope>
    <source>
        <strain evidence="10 11">CIRM-BRFM 2984</strain>
    </source>
</reference>
<keyword evidence="11" id="KW-1185">Reference proteome</keyword>
<dbReference type="PANTHER" id="PTHR15067:SF7">
    <property type="entry name" value="E3 UBIQUITIN-PROTEIN LIGASE DMA1-RELATED"/>
    <property type="match status" value="1"/>
</dbReference>
<feature type="domain" description="RING-type" evidence="9">
    <location>
        <begin position="270"/>
        <end position="314"/>
    </location>
</feature>
<accession>A0AAW0DFZ3</accession>
<dbReference type="GO" id="GO:0008270">
    <property type="term" value="F:zinc ion binding"/>
    <property type="evidence" value="ECO:0007669"/>
    <property type="project" value="UniProtKB-KW"/>
</dbReference>
<evidence type="ECO:0000256" key="4">
    <source>
        <dbReference type="ARBA" id="ARBA00022786"/>
    </source>
</evidence>
<protein>
    <submittedName>
        <fullName evidence="10">E3 ubiquitin-protein ligase dma1</fullName>
    </submittedName>
</protein>
<dbReference type="InterPro" id="IPR013083">
    <property type="entry name" value="Znf_RING/FYVE/PHD"/>
</dbReference>
<dbReference type="Pfam" id="PF00498">
    <property type="entry name" value="FHA"/>
    <property type="match status" value="1"/>
</dbReference>
<keyword evidence="1" id="KW-0808">Transferase</keyword>
<dbReference type="PANTHER" id="PTHR15067">
    <property type="entry name" value="E3 UBIQUITIN-PROTEIN LIGASE RNF8"/>
    <property type="match status" value="1"/>
</dbReference>
<feature type="compositionally biased region" description="Acidic residues" evidence="7">
    <location>
        <begin position="421"/>
        <end position="430"/>
    </location>
</feature>
<proteinExistence type="predicted"/>